<evidence type="ECO:0000256" key="1">
    <source>
        <dbReference type="SAM" id="MobiDB-lite"/>
    </source>
</evidence>
<sequence>MRVYARLYRPARNGTGHSAPGGHSGHWVHFAGTREQSGAHRGALGGREIGPVRGGDTDRPEGGEFHHNPLRRRARTTAGANYSPESYDCVAERGKTLGRGRVEPPRGMRAVLPKR</sequence>
<protein>
    <submittedName>
        <fullName evidence="2">Uncharacterized protein</fullName>
    </submittedName>
</protein>
<feature type="compositionally biased region" description="Basic and acidic residues" evidence="1">
    <location>
        <begin position="55"/>
        <end position="67"/>
    </location>
</feature>
<name>A0A6A0ASN8_9ACTN</name>
<dbReference type="EMBL" id="BLLG01000005">
    <property type="protein sequence ID" value="GFH35862.1"/>
    <property type="molecule type" value="Genomic_DNA"/>
</dbReference>
<gene>
    <name evidence="2" type="ORF">SCWH03_20840</name>
</gene>
<dbReference type="Proteomes" id="UP000484988">
    <property type="component" value="Unassembled WGS sequence"/>
</dbReference>
<keyword evidence="3" id="KW-1185">Reference proteome</keyword>
<feature type="region of interest" description="Disordered" evidence="1">
    <location>
        <begin position="7"/>
        <end position="87"/>
    </location>
</feature>
<organism evidence="2 3">
    <name type="scientific">Streptomyces pacificus</name>
    <dbReference type="NCBI Taxonomy" id="2705029"/>
    <lineage>
        <taxon>Bacteria</taxon>
        <taxon>Bacillati</taxon>
        <taxon>Actinomycetota</taxon>
        <taxon>Actinomycetes</taxon>
        <taxon>Kitasatosporales</taxon>
        <taxon>Streptomycetaceae</taxon>
        <taxon>Streptomyces</taxon>
    </lineage>
</organism>
<accession>A0A6A0ASN8</accession>
<evidence type="ECO:0000313" key="2">
    <source>
        <dbReference type="EMBL" id="GFH35862.1"/>
    </source>
</evidence>
<evidence type="ECO:0000313" key="3">
    <source>
        <dbReference type="Proteomes" id="UP000484988"/>
    </source>
</evidence>
<proteinExistence type="predicted"/>
<comment type="caution">
    <text evidence="2">The sequence shown here is derived from an EMBL/GenBank/DDBJ whole genome shotgun (WGS) entry which is preliminary data.</text>
</comment>
<reference evidence="2 3" key="1">
    <citation type="submission" date="2020-02" db="EMBL/GenBank/DDBJ databases">
        <title>Whole Genome Shotgun Sequence of Streptomyces sp. strain CWH03.</title>
        <authorList>
            <person name="Dohra H."/>
            <person name="Kodani S."/>
            <person name="Yamamura H."/>
        </authorList>
    </citation>
    <scope>NUCLEOTIDE SEQUENCE [LARGE SCALE GENOMIC DNA]</scope>
    <source>
        <strain evidence="2 3">CWH03</strain>
    </source>
</reference>
<dbReference type="AlphaFoldDB" id="A0A6A0ASN8"/>